<comment type="caution">
    <text evidence="1">The sequence shown here is derived from an EMBL/GenBank/DDBJ whole genome shotgun (WGS) entry which is preliminary data.</text>
</comment>
<evidence type="ECO:0008006" key="2">
    <source>
        <dbReference type="Google" id="ProtNLM"/>
    </source>
</evidence>
<proteinExistence type="predicted"/>
<reference evidence="1" key="1">
    <citation type="submission" date="2019-08" db="EMBL/GenBank/DDBJ databases">
        <authorList>
            <person name="Kucharzyk K."/>
            <person name="Murdoch R.W."/>
            <person name="Higgins S."/>
            <person name="Loffler F."/>
        </authorList>
    </citation>
    <scope>NUCLEOTIDE SEQUENCE</scope>
</reference>
<sequence length="152" mass="17044">MTKEQYAECIDEARRISMAASADGVSVAFEYHNNSLTSNACDAVELINDIGRDNIRLYWQTEVTFDTEKNMEALKAVLQYLINIHVFNYSQGKQVLLDEADGADSWSKYMSLIKGDGKNHNFLTEFSKDGLTDSFIHDAAVLKGICRGVYGE</sequence>
<dbReference type="EMBL" id="VSSQ01118861">
    <property type="protein sequence ID" value="MPN52598.1"/>
    <property type="molecule type" value="Genomic_DNA"/>
</dbReference>
<protein>
    <recommendedName>
        <fullName evidence="2">Xylose isomerase-like TIM barrel domain-containing protein</fullName>
    </recommendedName>
</protein>
<gene>
    <name evidence="1" type="ORF">SDC9_200260</name>
</gene>
<dbReference type="Gene3D" id="3.20.20.150">
    <property type="entry name" value="Divalent-metal-dependent TIM barrel enzymes"/>
    <property type="match status" value="1"/>
</dbReference>
<dbReference type="SUPFAM" id="SSF51658">
    <property type="entry name" value="Xylose isomerase-like"/>
    <property type="match status" value="1"/>
</dbReference>
<dbReference type="AlphaFoldDB" id="A0A645IMR5"/>
<dbReference type="InterPro" id="IPR036237">
    <property type="entry name" value="Xyl_isomerase-like_sf"/>
</dbReference>
<organism evidence="1">
    <name type="scientific">bioreactor metagenome</name>
    <dbReference type="NCBI Taxonomy" id="1076179"/>
    <lineage>
        <taxon>unclassified sequences</taxon>
        <taxon>metagenomes</taxon>
        <taxon>ecological metagenomes</taxon>
    </lineage>
</organism>
<evidence type="ECO:0000313" key="1">
    <source>
        <dbReference type="EMBL" id="MPN52598.1"/>
    </source>
</evidence>
<accession>A0A645IMR5</accession>
<name>A0A645IMR5_9ZZZZ</name>